<accession>A0A2P0PBC6</accession>
<evidence type="ECO:0000313" key="1">
    <source>
        <dbReference type="EMBL" id="ARB11735.1"/>
    </source>
</evidence>
<keyword evidence="2" id="KW-1185">Reference proteome</keyword>
<dbReference type="Proteomes" id="UP000240218">
    <property type="component" value="Segment"/>
</dbReference>
<gene>
    <name evidence="1" type="ORF">CB1_08</name>
</gene>
<sequence length="91" mass="10107">MSFPTGLNPMGITVNIDASRTESAMTLWLLGEPGELIPINAANDSVLKSFPLHETVKLLYHGKTLSVYIGTLVSNIETREIWIMSYLQKVE</sequence>
<evidence type="ECO:0000313" key="2">
    <source>
        <dbReference type="Proteomes" id="UP000240218"/>
    </source>
</evidence>
<organism evidence="1 2">
    <name type="scientific">Pectobacterium phage vB_PatP_CB1</name>
    <dbReference type="NCBI Taxonomy" id="1958917"/>
    <lineage>
        <taxon>Viruses</taxon>
        <taxon>Duplodnaviria</taxon>
        <taxon>Heunggongvirae</taxon>
        <taxon>Uroviricota</taxon>
        <taxon>Caudoviricetes</taxon>
        <taxon>Schitoviridae</taxon>
        <taxon>Cbunavirus</taxon>
        <taxon>Cbunavirus CB1</taxon>
    </lineage>
</organism>
<proteinExistence type="predicted"/>
<dbReference type="EMBL" id="KY514264">
    <property type="protein sequence ID" value="ARB11735.1"/>
    <property type="molecule type" value="Genomic_DNA"/>
</dbReference>
<reference evidence="1 2" key="1">
    <citation type="submission" date="2017-01" db="EMBL/GenBank/DDBJ databases">
        <title>Isolation and charaterisation of Pectobacterium phages.</title>
        <authorList>
            <person name="Buttimer C.T.H."/>
            <person name="Lucid A."/>
            <person name="Coffey A."/>
        </authorList>
    </citation>
    <scope>NUCLEOTIDE SEQUENCE [LARGE SCALE GENOMIC DNA]</scope>
</reference>
<protein>
    <submittedName>
        <fullName evidence="1">Uncharacterized protein</fullName>
    </submittedName>
</protein>
<name>A0A2P0PBC6_9CAUD</name>